<comment type="caution">
    <text evidence="1">The sequence shown here is derived from an EMBL/GenBank/DDBJ whole genome shotgun (WGS) entry which is preliminary data.</text>
</comment>
<name>A0A2S7SZT6_9BACT</name>
<dbReference type="RefSeq" id="WP_105039006.1">
    <property type="nucleotide sequence ID" value="NZ_PPSL01000002.1"/>
</dbReference>
<proteinExistence type="predicted"/>
<dbReference type="OrthoDB" id="798290at2"/>
<sequence length="128" mass="14210">MASITFFDSKECEWADMSVLFAGAPLVKIRGLKYKAVKDKQLLHGAGDQPISIQSGNRTYEGQIKVLKGALDSMNAAAVDFGGNDVLDMQFDIIVTYKPQTGRPLQTDTLKGVQIKDFEKGWEPRIWT</sequence>
<evidence type="ECO:0000313" key="1">
    <source>
        <dbReference type="EMBL" id="PQJ12127.1"/>
    </source>
</evidence>
<accession>A0A2S7SZT6</accession>
<reference evidence="1 2" key="1">
    <citation type="submission" date="2018-01" db="EMBL/GenBank/DDBJ databases">
        <title>A novel member of the phylum Bacteroidetes isolated from glacier ice.</title>
        <authorList>
            <person name="Liu Q."/>
            <person name="Xin Y.-H."/>
        </authorList>
    </citation>
    <scope>NUCLEOTIDE SEQUENCE [LARGE SCALE GENOMIC DNA]</scope>
    <source>
        <strain evidence="1 2">RB1R16</strain>
    </source>
</reference>
<protein>
    <submittedName>
        <fullName evidence="1">Uncharacterized protein</fullName>
    </submittedName>
</protein>
<evidence type="ECO:0000313" key="2">
    <source>
        <dbReference type="Proteomes" id="UP000239872"/>
    </source>
</evidence>
<dbReference type="EMBL" id="PPSL01000002">
    <property type="protein sequence ID" value="PQJ12127.1"/>
    <property type="molecule type" value="Genomic_DNA"/>
</dbReference>
<gene>
    <name evidence="1" type="ORF">CJD36_010095</name>
</gene>
<organism evidence="1 2">
    <name type="scientific">Flavipsychrobacter stenotrophus</name>
    <dbReference type="NCBI Taxonomy" id="2077091"/>
    <lineage>
        <taxon>Bacteria</taxon>
        <taxon>Pseudomonadati</taxon>
        <taxon>Bacteroidota</taxon>
        <taxon>Chitinophagia</taxon>
        <taxon>Chitinophagales</taxon>
        <taxon>Chitinophagaceae</taxon>
        <taxon>Flavipsychrobacter</taxon>
    </lineage>
</organism>
<dbReference type="AlphaFoldDB" id="A0A2S7SZT6"/>
<dbReference type="Proteomes" id="UP000239872">
    <property type="component" value="Unassembled WGS sequence"/>
</dbReference>
<keyword evidence="2" id="KW-1185">Reference proteome</keyword>